<name>A0ABQ5HKT9_9ASTR</name>
<comment type="caution">
    <text evidence="1">The sequence shown here is derived from an EMBL/GenBank/DDBJ whole genome shotgun (WGS) entry which is preliminary data.</text>
</comment>
<dbReference type="GO" id="GO:0003964">
    <property type="term" value="F:RNA-directed DNA polymerase activity"/>
    <property type="evidence" value="ECO:0007669"/>
    <property type="project" value="UniProtKB-KW"/>
</dbReference>
<evidence type="ECO:0000313" key="2">
    <source>
        <dbReference type="Proteomes" id="UP001151760"/>
    </source>
</evidence>
<keyword evidence="2" id="KW-1185">Reference proteome</keyword>
<dbReference type="PANTHER" id="PTHR33067:SF35">
    <property type="entry name" value="ASPARTIC PEPTIDASE DDI1-TYPE DOMAIN-CONTAINING PROTEIN"/>
    <property type="match status" value="1"/>
</dbReference>
<dbReference type="InterPro" id="IPR021109">
    <property type="entry name" value="Peptidase_aspartic_dom_sf"/>
</dbReference>
<keyword evidence="1" id="KW-0695">RNA-directed DNA polymerase</keyword>
<organism evidence="1 2">
    <name type="scientific">Tanacetum coccineum</name>
    <dbReference type="NCBI Taxonomy" id="301880"/>
    <lineage>
        <taxon>Eukaryota</taxon>
        <taxon>Viridiplantae</taxon>
        <taxon>Streptophyta</taxon>
        <taxon>Embryophyta</taxon>
        <taxon>Tracheophyta</taxon>
        <taxon>Spermatophyta</taxon>
        <taxon>Magnoliopsida</taxon>
        <taxon>eudicotyledons</taxon>
        <taxon>Gunneridae</taxon>
        <taxon>Pentapetalae</taxon>
        <taxon>asterids</taxon>
        <taxon>campanulids</taxon>
        <taxon>Asterales</taxon>
        <taxon>Asteraceae</taxon>
        <taxon>Asteroideae</taxon>
        <taxon>Anthemideae</taxon>
        <taxon>Anthemidinae</taxon>
        <taxon>Tanacetum</taxon>
    </lineage>
</organism>
<reference evidence="1" key="2">
    <citation type="submission" date="2022-01" db="EMBL/GenBank/DDBJ databases">
        <authorList>
            <person name="Yamashiro T."/>
            <person name="Shiraishi A."/>
            <person name="Satake H."/>
            <person name="Nakayama K."/>
        </authorList>
    </citation>
    <scope>NUCLEOTIDE SEQUENCE</scope>
</reference>
<keyword evidence="1" id="KW-0548">Nucleotidyltransferase</keyword>
<gene>
    <name evidence="1" type="ORF">Tco_1069718</name>
</gene>
<proteinExistence type="predicted"/>
<dbReference type="PANTHER" id="PTHR33067">
    <property type="entry name" value="RNA-DIRECTED DNA POLYMERASE-RELATED"/>
    <property type="match status" value="1"/>
</dbReference>
<evidence type="ECO:0000313" key="1">
    <source>
        <dbReference type="EMBL" id="GJT88001.1"/>
    </source>
</evidence>
<dbReference type="Pfam" id="PF13650">
    <property type="entry name" value="Asp_protease_2"/>
    <property type="match status" value="1"/>
</dbReference>
<sequence>MYAKDKTPINNIQHEISLVSKCTQIVQANDVSSKVLPCQLPPKEINFGNFTLPCTIGSLNFYAMADLGASVNVIPKSMFEHLKLDRLKETGMLVEMADMTKRSPIRIVENVLVKINKFLFLSDFVVMDMLNTRNETMILGRSFLATIHAEIDVFNKEISLGIGGDRVTYNMNKKIHNFTTPIGEIYMINSKNESDASSRIEKTDDPHNENNYFVEEQKRVYKKPKKLNFDINLPNAHFCKPVKQILKGELKFWSTCDPNIKKCNGGHEVCGMDEDGVLRKWYCYDENDRKGVNGAGLSFPEFLLVKYGETQEKGLI</sequence>
<keyword evidence="1" id="KW-0808">Transferase</keyword>
<dbReference type="EMBL" id="BQNB010019688">
    <property type="protein sequence ID" value="GJT88001.1"/>
    <property type="molecule type" value="Genomic_DNA"/>
</dbReference>
<reference evidence="1" key="1">
    <citation type="journal article" date="2022" name="Int. J. Mol. Sci.">
        <title>Draft Genome of Tanacetum Coccineum: Genomic Comparison of Closely Related Tanacetum-Family Plants.</title>
        <authorList>
            <person name="Yamashiro T."/>
            <person name="Shiraishi A."/>
            <person name="Nakayama K."/>
            <person name="Satake H."/>
        </authorList>
    </citation>
    <scope>NUCLEOTIDE SEQUENCE</scope>
</reference>
<dbReference type="CDD" id="cd00303">
    <property type="entry name" value="retropepsin_like"/>
    <property type="match status" value="1"/>
</dbReference>
<protein>
    <submittedName>
        <fullName evidence="1">Reverse transcriptase domain-containing protein</fullName>
    </submittedName>
</protein>
<dbReference type="Proteomes" id="UP001151760">
    <property type="component" value="Unassembled WGS sequence"/>
</dbReference>
<dbReference type="SUPFAM" id="SSF50630">
    <property type="entry name" value="Acid proteases"/>
    <property type="match status" value="1"/>
</dbReference>
<dbReference type="Gene3D" id="2.40.70.10">
    <property type="entry name" value="Acid Proteases"/>
    <property type="match status" value="1"/>
</dbReference>
<accession>A0ABQ5HKT9</accession>